<name>A0AAV7L4Y1_PLEWA</name>
<protein>
    <submittedName>
        <fullName evidence="2">Uncharacterized protein</fullName>
    </submittedName>
</protein>
<evidence type="ECO:0000313" key="2">
    <source>
        <dbReference type="EMBL" id="KAJ1085480.1"/>
    </source>
</evidence>
<dbReference type="AlphaFoldDB" id="A0AAV7L4Y1"/>
<feature type="non-terminal residue" evidence="2">
    <location>
        <position position="1"/>
    </location>
</feature>
<accession>A0AAV7L4Y1</accession>
<reference evidence="2" key="1">
    <citation type="journal article" date="2022" name="bioRxiv">
        <title>Sequencing and chromosome-scale assembly of the giantPleurodeles waltlgenome.</title>
        <authorList>
            <person name="Brown T."/>
            <person name="Elewa A."/>
            <person name="Iarovenko S."/>
            <person name="Subramanian E."/>
            <person name="Araus A.J."/>
            <person name="Petzold A."/>
            <person name="Susuki M."/>
            <person name="Suzuki K.-i.T."/>
            <person name="Hayashi T."/>
            <person name="Toyoda A."/>
            <person name="Oliveira C."/>
            <person name="Osipova E."/>
            <person name="Leigh N.D."/>
            <person name="Simon A."/>
            <person name="Yun M.H."/>
        </authorList>
    </citation>
    <scope>NUCLEOTIDE SEQUENCE</scope>
    <source>
        <strain evidence="2">20211129_DDA</strain>
        <tissue evidence="2">Liver</tissue>
    </source>
</reference>
<feature type="region of interest" description="Disordered" evidence="1">
    <location>
        <begin position="1"/>
        <end position="24"/>
    </location>
</feature>
<organism evidence="2 3">
    <name type="scientific">Pleurodeles waltl</name>
    <name type="common">Iberian ribbed newt</name>
    <dbReference type="NCBI Taxonomy" id="8319"/>
    <lineage>
        <taxon>Eukaryota</taxon>
        <taxon>Metazoa</taxon>
        <taxon>Chordata</taxon>
        <taxon>Craniata</taxon>
        <taxon>Vertebrata</taxon>
        <taxon>Euteleostomi</taxon>
        <taxon>Amphibia</taxon>
        <taxon>Batrachia</taxon>
        <taxon>Caudata</taxon>
        <taxon>Salamandroidea</taxon>
        <taxon>Salamandridae</taxon>
        <taxon>Pleurodelinae</taxon>
        <taxon>Pleurodeles</taxon>
    </lineage>
</organism>
<sequence length="56" mass="6045">VHHMQQQCKRPSHRCTTNSSSASLPLTGNRCITSIPLTGKSCITNCSSPSFPLTDN</sequence>
<evidence type="ECO:0000313" key="3">
    <source>
        <dbReference type="Proteomes" id="UP001066276"/>
    </source>
</evidence>
<gene>
    <name evidence="2" type="ORF">NDU88_005612</name>
</gene>
<evidence type="ECO:0000256" key="1">
    <source>
        <dbReference type="SAM" id="MobiDB-lite"/>
    </source>
</evidence>
<comment type="caution">
    <text evidence="2">The sequence shown here is derived from an EMBL/GenBank/DDBJ whole genome shotgun (WGS) entry which is preliminary data.</text>
</comment>
<dbReference type="Proteomes" id="UP001066276">
    <property type="component" value="Chromosome 12"/>
</dbReference>
<dbReference type="EMBL" id="JANPWB010000016">
    <property type="protein sequence ID" value="KAJ1085480.1"/>
    <property type="molecule type" value="Genomic_DNA"/>
</dbReference>
<feature type="non-terminal residue" evidence="2">
    <location>
        <position position="56"/>
    </location>
</feature>
<proteinExistence type="predicted"/>
<keyword evidence="3" id="KW-1185">Reference proteome</keyword>